<evidence type="ECO:0000256" key="1">
    <source>
        <dbReference type="SAM" id="Phobius"/>
    </source>
</evidence>
<protein>
    <submittedName>
        <fullName evidence="3">Uncharacterized protein</fullName>
    </submittedName>
</protein>
<organism evidence="3 4">
    <name type="scientific">Mycolicibacterium agri</name>
    <name type="common">Mycobacterium agri</name>
    <dbReference type="NCBI Taxonomy" id="36811"/>
    <lineage>
        <taxon>Bacteria</taxon>
        <taxon>Bacillati</taxon>
        <taxon>Actinomycetota</taxon>
        <taxon>Actinomycetes</taxon>
        <taxon>Mycobacteriales</taxon>
        <taxon>Mycobacteriaceae</taxon>
        <taxon>Mycolicibacterium</taxon>
    </lineage>
</organism>
<dbReference type="AlphaFoldDB" id="A0A2A7MQR4"/>
<feature type="transmembrane region" description="Helical" evidence="1">
    <location>
        <begin position="6"/>
        <end position="30"/>
    </location>
</feature>
<evidence type="ECO:0000313" key="3">
    <source>
        <dbReference type="EMBL" id="PEG33880.1"/>
    </source>
</evidence>
<accession>A0A2A7MQR4</accession>
<gene>
    <name evidence="3" type="ORF">CQY20_28350</name>
    <name evidence="2" type="ORF">MAGR_16000</name>
</gene>
<sequence>MTLDDAAAWANILALPLAVVGAFAAVAALGRQRDLRQRLRVVLDQVFKACDEYQVGNDDYLTEDFLRTSAEKLRLLTFRDGLKSPNENHIGQLRDILLDIAGRFDLPSHLPTQKVSRQQREQWVEGNKQALANEVEQAKRRSVTYLRAVNRMDDFNYLIYLRFKRFGTTRKTFGEAPSDFHTWTGPVE</sequence>
<dbReference type="OrthoDB" id="10006296at2"/>
<evidence type="ECO:0000313" key="2">
    <source>
        <dbReference type="EMBL" id="GFG50159.1"/>
    </source>
</evidence>
<reference evidence="2" key="3">
    <citation type="submission" date="2020-02" db="EMBL/GenBank/DDBJ databases">
        <authorList>
            <person name="Matsumoto Y."/>
            <person name="Motooka D."/>
            <person name="Nakamura S."/>
        </authorList>
    </citation>
    <scope>NUCLEOTIDE SEQUENCE</scope>
    <source>
        <strain evidence="2">JCM 6377</strain>
    </source>
</reference>
<keyword evidence="1" id="KW-1133">Transmembrane helix</keyword>
<dbReference type="RefSeq" id="WP_097943819.1">
    <property type="nucleotide sequence ID" value="NZ_BLKS01000001.1"/>
</dbReference>
<comment type="caution">
    <text evidence="3">The sequence shown here is derived from an EMBL/GenBank/DDBJ whole genome shotgun (WGS) entry which is preliminary data.</text>
</comment>
<name>A0A2A7MQR4_MYCAG</name>
<keyword evidence="1" id="KW-0812">Transmembrane</keyword>
<dbReference type="EMBL" id="BLKS01000001">
    <property type="protein sequence ID" value="GFG50159.1"/>
    <property type="molecule type" value="Genomic_DNA"/>
</dbReference>
<keyword evidence="4" id="KW-1185">Reference proteome</keyword>
<dbReference type="EMBL" id="PDCP01000087">
    <property type="protein sequence ID" value="PEG33880.1"/>
    <property type="molecule type" value="Genomic_DNA"/>
</dbReference>
<proteinExistence type="predicted"/>
<evidence type="ECO:0000313" key="5">
    <source>
        <dbReference type="Proteomes" id="UP000465302"/>
    </source>
</evidence>
<keyword evidence="1" id="KW-0472">Membrane</keyword>
<dbReference type="Proteomes" id="UP000465302">
    <property type="component" value="Unassembled WGS sequence"/>
</dbReference>
<reference evidence="2 5" key="2">
    <citation type="journal article" date="2019" name="Emerg. Microbes Infect.">
        <title>Comprehensive subspecies identification of 175 nontuberculous mycobacteria species based on 7547 genomic profiles.</title>
        <authorList>
            <person name="Matsumoto Y."/>
            <person name="Kinjo T."/>
            <person name="Motooka D."/>
            <person name="Nabeya D."/>
            <person name="Jung N."/>
            <person name="Uechi K."/>
            <person name="Horii T."/>
            <person name="Iida T."/>
            <person name="Fujita J."/>
            <person name="Nakamura S."/>
        </authorList>
    </citation>
    <scope>NUCLEOTIDE SEQUENCE [LARGE SCALE GENOMIC DNA]</scope>
    <source>
        <strain evidence="2 5">JCM 6377</strain>
    </source>
</reference>
<evidence type="ECO:0000313" key="4">
    <source>
        <dbReference type="Proteomes" id="UP000220914"/>
    </source>
</evidence>
<reference evidence="3 4" key="1">
    <citation type="submission" date="2017-10" db="EMBL/GenBank/DDBJ databases">
        <title>The new phylogeny of genus Mycobacterium.</title>
        <authorList>
            <person name="Tortoli E."/>
            <person name="Trovato A."/>
            <person name="Cirillo D.M."/>
        </authorList>
    </citation>
    <scope>NUCLEOTIDE SEQUENCE [LARGE SCALE GENOMIC DNA]</scope>
    <source>
        <strain evidence="3 4">CCUG37673</strain>
    </source>
</reference>
<dbReference type="Proteomes" id="UP000220914">
    <property type="component" value="Unassembled WGS sequence"/>
</dbReference>